<dbReference type="Proteomes" id="UP000185604">
    <property type="component" value="Unassembled WGS sequence"/>
</dbReference>
<protein>
    <recommendedName>
        <fullName evidence="3">NETI motif-containing protein</fullName>
    </recommendedName>
</protein>
<evidence type="ECO:0000313" key="1">
    <source>
        <dbReference type="EMBL" id="OLF86398.1"/>
    </source>
</evidence>
<accession>A0A7Z1B1D9</accession>
<sequence>MALKYTMNKDEMIEAMAQWLTRKGYAPVRGKILVNFEEIRAEFIIREK</sequence>
<proteinExistence type="predicted"/>
<gene>
    <name evidence="1" type="ORF">B4121_4589</name>
</gene>
<dbReference type="RefSeq" id="WP_023856095.1">
    <property type="nucleotide sequence ID" value="NZ_JALJCM010000011.1"/>
</dbReference>
<dbReference type="AlphaFoldDB" id="A0A7Z1B1D9"/>
<dbReference type="EMBL" id="LKPO01000029">
    <property type="protein sequence ID" value="OLF86398.1"/>
    <property type="molecule type" value="Genomic_DNA"/>
</dbReference>
<comment type="caution">
    <text evidence="1">The sequence shown here is derived from an EMBL/GenBank/DDBJ whole genome shotgun (WGS) entry which is preliminary data.</text>
</comment>
<evidence type="ECO:0000313" key="2">
    <source>
        <dbReference type="Proteomes" id="UP000185604"/>
    </source>
</evidence>
<name>A0A7Z1B1D9_9BACI</name>
<evidence type="ECO:0008006" key="3">
    <source>
        <dbReference type="Google" id="ProtNLM"/>
    </source>
</evidence>
<reference evidence="1 2" key="1">
    <citation type="journal article" date="2016" name="Front. Microbiol.">
        <title>High-Level Heat Resistance of Spores of Bacillus amyloliquefaciens and Bacillus licheniformis Results from the Presence of a spoVA Operon in a Tn1546 Transposon.</title>
        <authorList>
            <person name="Berendsen E.M."/>
            <person name="Koning R.A."/>
            <person name="Boekhorst J."/>
            <person name="de Jong A."/>
            <person name="Kuipers O.P."/>
            <person name="Wells-Bennik M.H."/>
        </authorList>
    </citation>
    <scope>NUCLEOTIDE SEQUENCE [LARGE SCALE GENOMIC DNA]</scope>
    <source>
        <strain evidence="1 2">B4121</strain>
    </source>
</reference>
<organism evidence="1 2">
    <name type="scientific">Bacillus paralicheniformis</name>
    <dbReference type="NCBI Taxonomy" id="1648923"/>
    <lineage>
        <taxon>Bacteria</taxon>
        <taxon>Bacillati</taxon>
        <taxon>Bacillota</taxon>
        <taxon>Bacilli</taxon>
        <taxon>Bacillales</taxon>
        <taxon>Bacillaceae</taxon>
        <taxon>Bacillus</taxon>
    </lineage>
</organism>